<dbReference type="AlphaFoldDB" id="A0A2M7W4T8"/>
<name>A0A2M7W4T8_9BACT</name>
<comment type="caution">
    <text evidence="1">The sequence shown here is derived from an EMBL/GenBank/DDBJ whole genome shotgun (WGS) entry which is preliminary data.</text>
</comment>
<evidence type="ECO:0000313" key="2">
    <source>
        <dbReference type="Proteomes" id="UP000230137"/>
    </source>
</evidence>
<reference evidence="2" key="1">
    <citation type="submission" date="2017-09" db="EMBL/GenBank/DDBJ databases">
        <title>Depth-based differentiation of microbial function through sediment-hosted aquifers and enrichment of novel symbionts in the deep terrestrial subsurface.</title>
        <authorList>
            <person name="Probst A.J."/>
            <person name="Ladd B."/>
            <person name="Jarett J.K."/>
            <person name="Geller-Mcgrath D.E."/>
            <person name="Sieber C.M.K."/>
            <person name="Emerson J.B."/>
            <person name="Anantharaman K."/>
            <person name="Thomas B.C."/>
            <person name="Malmstrom R."/>
            <person name="Stieglmeier M."/>
            <person name="Klingl A."/>
            <person name="Woyke T."/>
            <person name="Ryan C.M."/>
            <person name="Banfield J.F."/>
        </authorList>
    </citation>
    <scope>NUCLEOTIDE SEQUENCE [LARGE SCALE GENOMIC DNA]</scope>
</reference>
<gene>
    <name evidence="1" type="ORF">COX60_00325</name>
</gene>
<accession>A0A2M7W4T8</accession>
<proteinExistence type="predicted"/>
<evidence type="ECO:0000313" key="1">
    <source>
        <dbReference type="EMBL" id="PJA20921.1"/>
    </source>
</evidence>
<dbReference type="EMBL" id="PFQF01000006">
    <property type="protein sequence ID" value="PJA20921.1"/>
    <property type="molecule type" value="Genomic_DNA"/>
</dbReference>
<sequence length="107" mass="12666">MVQSNIFRNNDNLIVVLEIIDKNDLIQVKTYLKKLFESENPVKIEKVIVIFGDESIAYQFDRLIKKFDKAQIELLILSKKYRQHKKRLAESLLTELRKIFYGSASIY</sequence>
<organism evidence="1 2">
    <name type="scientific">Candidatus Berkelbacteria bacterium CG_4_10_14_0_2_um_filter_35_9_33_12</name>
    <dbReference type="NCBI Taxonomy" id="1974499"/>
    <lineage>
        <taxon>Bacteria</taxon>
        <taxon>Candidatus Berkelbacteria</taxon>
    </lineage>
</organism>
<dbReference type="Proteomes" id="UP000230137">
    <property type="component" value="Unassembled WGS sequence"/>
</dbReference>
<protein>
    <submittedName>
        <fullName evidence="1">Uncharacterized protein</fullName>
    </submittedName>
</protein>